<dbReference type="CDD" id="cd16962">
    <property type="entry name" value="RuvC"/>
    <property type="match status" value="1"/>
</dbReference>
<dbReference type="Gene3D" id="3.30.420.10">
    <property type="entry name" value="Ribonuclease H-like superfamily/Ribonuclease H"/>
    <property type="match status" value="1"/>
</dbReference>
<dbReference type="PANTHER" id="PTHR30194:SF3">
    <property type="entry name" value="CROSSOVER JUNCTION ENDODEOXYRIBONUCLEASE RUVC"/>
    <property type="match status" value="1"/>
</dbReference>
<keyword evidence="2 12" id="KW-0963">Cytoplasm</keyword>
<feature type="binding site" evidence="12">
    <location>
        <position position="23"/>
    </location>
    <ligand>
        <name>Mg(2+)</name>
        <dbReference type="ChEBI" id="CHEBI:18420"/>
        <label>1</label>
    </ligand>
</feature>
<evidence type="ECO:0000256" key="5">
    <source>
        <dbReference type="ARBA" id="ARBA00022759"/>
    </source>
</evidence>
<evidence type="ECO:0000313" key="15">
    <source>
        <dbReference type="Proteomes" id="UP001598138"/>
    </source>
</evidence>
<feature type="active site" evidence="12">
    <location>
        <position position="23"/>
    </location>
</feature>
<feature type="active site" evidence="12">
    <location>
        <position position="83"/>
    </location>
</feature>
<comment type="subcellular location">
    <subcellularLocation>
        <location evidence="12">Cytoplasm</location>
    </subcellularLocation>
</comment>
<keyword evidence="15" id="KW-1185">Reference proteome</keyword>
<evidence type="ECO:0000256" key="9">
    <source>
        <dbReference type="ARBA" id="ARBA00023125"/>
    </source>
</evidence>
<comment type="function">
    <text evidence="12">The RuvA-RuvB-RuvC complex processes Holliday junction (HJ) DNA during genetic recombination and DNA repair. Endonuclease that resolves HJ intermediates. Cleaves cruciform DNA by making single-stranded nicks across the HJ at symmetrical positions within the homologous arms, yielding a 5'-phosphate and a 3'-hydroxyl group; requires a central core of homology in the junction. The consensus cleavage sequence is 5'-(A/T)TT(C/G)-3'. Cleavage occurs on the 3'-side of the TT dinucleotide at the point of strand exchange. HJ branch migration catalyzed by RuvA-RuvB allows RuvC to scan DNA until it finds its consensus sequence, where it cleaves and resolves the cruciform DNA.</text>
</comment>
<protein>
    <recommendedName>
        <fullName evidence="12 13">Crossover junction endodeoxyribonuclease RuvC</fullName>
        <ecNumber evidence="12 13">3.1.21.10</ecNumber>
    </recommendedName>
    <alternativeName>
        <fullName evidence="12">Holliday junction nuclease RuvC</fullName>
    </alternativeName>
    <alternativeName>
        <fullName evidence="12">Holliday junction resolvase RuvC</fullName>
    </alternativeName>
</protein>
<sequence>MNIREIIMQNTNLSAEKIILGIDPGTRYLGYGLIRTHKDKVTILQYGVLNLTKYTTQGAKFLKIHERVLHLLEEFMPDEIAIESPFFGKNVQSMLKLGRVQGMVMSLSYSKQIPITEYEPKKVKQSVTGNGNASKEQVSKMVEIISGIKLESKLHDATDALGIAICHHFHSKNLTSSVKGTQKGWGAFVNENPDRIK</sequence>
<dbReference type="Proteomes" id="UP001598138">
    <property type="component" value="Unassembled WGS sequence"/>
</dbReference>
<comment type="similarity">
    <text evidence="1 12">Belongs to the RuvC family.</text>
</comment>
<keyword evidence="6 12" id="KW-0227">DNA damage</keyword>
<comment type="cofactor">
    <cofactor evidence="12">
        <name>Mg(2+)</name>
        <dbReference type="ChEBI" id="CHEBI:18420"/>
    </cofactor>
    <text evidence="12">Binds 2 Mg(2+) ion per subunit.</text>
</comment>
<evidence type="ECO:0000313" key="14">
    <source>
        <dbReference type="EMBL" id="MFD3393749.1"/>
    </source>
</evidence>
<evidence type="ECO:0000256" key="1">
    <source>
        <dbReference type="ARBA" id="ARBA00009518"/>
    </source>
</evidence>
<keyword evidence="8 12" id="KW-0460">Magnesium</keyword>
<evidence type="ECO:0000256" key="13">
    <source>
        <dbReference type="NCBIfam" id="TIGR00228"/>
    </source>
</evidence>
<evidence type="ECO:0000256" key="6">
    <source>
        <dbReference type="ARBA" id="ARBA00022763"/>
    </source>
</evidence>
<keyword evidence="10 12" id="KW-0233">DNA recombination</keyword>
<evidence type="ECO:0000256" key="7">
    <source>
        <dbReference type="ARBA" id="ARBA00022801"/>
    </source>
</evidence>
<comment type="subunit">
    <text evidence="12">Homodimer which binds Holliday junction (HJ) DNA. The HJ becomes 2-fold symmetrical on binding to RuvC with unstacked arms; it has a different conformation from HJ DNA in complex with RuvA. In the full resolvosome a probable DNA-RuvA(4)-RuvB(12)-RuvC(2) complex forms which resolves the HJ.</text>
</comment>
<dbReference type="PROSITE" id="PS01321">
    <property type="entry name" value="RUVC"/>
    <property type="match status" value="1"/>
</dbReference>
<dbReference type="RefSeq" id="WP_377982632.1">
    <property type="nucleotide sequence ID" value="NZ_JBBKXZ010000001.1"/>
</dbReference>
<reference evidence="14 15" key="1">
    <citation type="submission" date="2024-03" db="EMBL/GenBank/DDBJ databases">
        <title>Aquirufa genome sequencing.</title>
        <authorList>
            <person name="Pitt A."/>
            <person name="Hahn M.W."/>
        </authorList>
    </citation>
    <scope>NUCLEOTIDE SEQUENCE [LARGE SCALE GENOMIC DNA]</scope>
    <source>
        <strain evidence="14 15">OSTEICH-129V</strain>
    </source>
</reference>
<evidence type="ECO:0000256" key="12">
    <source>
        <dbReference type="HAMAP-Rule" id="MF_00034"/>
    </source>
</evidence>
<keyword evidence="3 12" id="KW-0540">Nuclease</keyword>
<gene>
    <name evidence="12 14" type="primary">ruvC</name>
    <name evidence="14" type="ORF">U0R10_03855</name>
</gene>
<evidence type="ECO:0000256" key="3">
    <source>
        <dbReference type="ARBA" id="ARBA00022722"/>
    </source>
</evidence>
<comment type="catalytic activity">
    <reaction evidence="12">
        <text>Endonucleolytic cleavage at a junction such as a reciprocal single-stranded crossover between two homologous DNA duplexes (Holliday junction).</text>
        <dbReference type="EC" id="3.1.21.10"/>
    </reaction>
</comment>
<dbReference type="EMBL" id="JBBKXZ010000001">
    <property type="protein sequence ID" value="MFD3393749.1"/>
    <property type="molecule type" value="Genomic_DNA"/>
</dbReference>
<dbReference type="PRINTS" id="PR00696">
    <property type="entry name" value="RSOLVASERUVC"/>
</dbReference>
<evidence type="ECO:0000256" key="8">
    <source>
        <dbReference type="ARBA" id="ARBA00022842"/>
    </source>
</evidence>
<accession>A0ABW6DA16</accession>
<keyword evidence="4 12" id="KW-0479">Metal-binding</keyword>
<keyword evidence="9 12" id="KW-0238">DNA-binding</keyword>
<comment type="caution">
    <text evidence="14">The sequence shown here is derived from an EMBL/GenBank/DDBJ whole genome shotgun (WGS) entry which is preliminary data.</text>
</comment>
<evidence type="ECO:0000256" key="4">
    <source>
        <dbReference type="ARBA" id="ARBA00022723"/>
    </source>
</evidence>
<evidence type="ECO:0000256" key="10">
    <source>
        <dbReference type="ARBA" id="ARBA00023172"/>
    </source>
</evidence>
<dbReference type="InterPro" id="IPR020563">
    <property type="entry name" value="X-over_junc_endoDNase_Mg_BS"/>
</dbReference>
<dbReference type="InterPro" id="IPR012337">
    <property type="entry name" value="RNaseH-like_sf"/>
</dbReference>
<evidence type="ECO:0000256" key="2">
    <source>
        <dbReference type="ARBA" id="ARBA00022490"/>
    </source>
</evidence>
<feature type="binding site" evidence="12">
    <location>
        <position position="156"/>
    </location>
    <ligand>
        <name>Mg(2+)</name>
        <dbReference type="ChEBI" id="CHEBI:18420"/>
        <label>1</label>
    </ligand>
</feature>
<dbReference type="NCBIfam" id="TIGR00228">
    <property type="entry name" value="ruvC"/>
    <property type="match status" value="1"/>
</dbReference>
<dbReference type="SUPFAM" id="SSF53098">
    <property type="entry name" value="Ribonuclease H-like"/>
    <property type="match status" value="1"/>
</dbReference>
<name>A0ABW6DA16_9BACT</name>
<dbReference type="Pfam" id="PF02075">
    <property type="entry name" value="RuvC"/>
    <property type="match status" value="1"/>
</dbReference>
<feature type="binding site" evidence="12">
    <location>
        <position position="83"/>
    </location>
    <ligand>
        <name>Mg(2+)</name>
        <dbReference type="ChEBI" id="CHEBI:18420"/>
        <label>2</label>
    </ligand>
</feature>
<keyword evidence="5 12" id="KW-0255">Endonuclease</keyword>
<keyword evidence="7 12" id="KW-0378">Hydrolase</keyword>
<dbReference type="HAMAP" id="MF_00034">
    <property type="entry name" value="RuvC"/>
    <property type="match status" value="1"/>
</dbReference>
<evidence type="ECO:0000256" key="11">
    <source>
        <dbReference type="ARBA" id="ARBA00023204"/>
    </source>
</evidence>
<keyword evidence="11 12" id="KW-0234">DNA repair</keyword>
<dbReference type="EC" id="3.1.21.10" evidence="12 13"/>
<dbReference type="InterPro" id="IPR036397">
    <property type="entry name" value="RNaseH_sf"/>
</dbReference>
<feature type="active site" evidence="12">
    <location>
        <position position="156"/>
    </location>
</feature>
<dbReference type="InterPro" id="IPR002176">
    <property type="entry name" value="X-over_junc_endoDNase_RuvC"/>
</dbReference>
<organism evidence="14 15">
    <name type="scientific">Aquirufa avitistagni</name>
    <dbReference type="NCBI Taxonomy" id="3104728"/>
    <lineage>
        <taxon>Bacteria</taxon>
        <taxon>Pseudomonadati</taxon>
        <taxon>Bacteroidota</taxon>
        <taxon>Cytophagia</taxon>
        <taxon>Cytophagales</taxon>
        <taxon>Flectobacillaceae</taxon>
        <taxon>Aquirufa</taxon>
    </lineage>
</organism>
<dbReference type="PANTHER" id="PTHR30194">
    <property type="entry name" value="CROSSOVER JUNCTION ENDODEOXYRIBONUCLEASE RUVC"/>
    <property type="match status" value="1"/>
</dbReference>
<proteinExistence type="inferred from homology"/>